<evidence type="ECO:0000313" key="6">
    <source>
        <dbReference type="EMBL" id="MPY55826.1"/>
    </source>
</evidence>
<organism evidence="6 7">
    <name type="scientific">Streptomyces spongiae</name>
    <dbReference type="NCBI Taxonomy" id="565072"/>
    <lineage>
        <taxon>Bacteria</taxon>
        <taxon>Bacillati</taxon>
        <taxon>Actinomycetota</taxon>
        <taxon>Actinomycetes</taxon>
        <taxon>Kitasatosporales</taxon>
        <taxon>Streptomycetaceae</taxon>
        <taxon>Streptomyces</taxon>
    </lineage>
</organism>
<name>A0A5N8X9G7_9ACTN</name>
<keyword evidence="2 4" id="KW-0547">Nucleotide-binding</keyword>
<proteinExistence type="predicted"/>
<dbReference type="RefSeq" id="WP_152769309.1">
    <property type="nucleotide sequence ID" value="NZ_VJZC01000003.1"/>
</dbReference>
<feature type="domain" description="ATP-grasp" evidence="5">
    <location>
        <begin position="106"/>
        <end position="305"/>
    </location>
</feature>
<keyword evidence="3 4" id="KW-0067">ATP-binding</keyword>
<keyword evidence="7" id="KW-1185">Reference proteome</keyword>
<evidence type="ECO:0000313" key="7">
    <source>
        <dbReference type="Proteomes" id="UP000400924"/>
    </source>
</evidence>
<gene>
    <name evidence="6" type="ORF">FNH08_01045</name>
</gene>
<dbReference type="OrthoDB" id="24041at2"/>
<evidence type="ECO:0000256" key="3">
    <source>
        <dbReference type="ARBA" id="ARBA00022840"/>
    </source>
</evidence>
<comment type="caution">
    <text evidence="6">The sequence shown here is derived from an EMBL/GenBank/DDBJ whole genome shotgun (WGS) entry which is preliminary data.</text>
</comment>
<dbReference type="InterPro" id="IPR011761">
    <property type="entry name" value="ATP-grasp"/>
</dbReference>
<dbReference type="InterPro" id="IPR052032">
    <property type="entry name" value="ATP-dep_AA_Ligase"/>
</dbReference>
<dbReference type="Proteomes" id="UP000400924">
    <property type="component" value="Unassembled WGS sequence"/>
</dbReference>
<reference evidence="6 7" key="1">
    <citation type="submission" date="2019-07" db="EMBL/GenBank/DDBJ databases">
        <title>New species of Amycolatopsis and Streptomyces.</title>
        <authorList>
            <person name="Duangmal K."/>
            <person name="Teo W.F.A."/>
            <person name="Lipun K."/>
        </authorList>
    </citation>
    <scope>NUCLEOTIDE SEQUENCE [LARGE SCALE GENOMIC DNA]</scope>
    <source>
        <strain evidence="6 7">NBRC 106415</strain>
    </source>
</reference>
<sequence length="414" mass="44449">MKVALVDPISSGVNLAEALRERGVEPYHVYGQAWAGPCEADPGIGGKLLHEMFDATRAALQEYGAQAVLAASETGVALADQLSAALGLPHNTPELAPARAHKLQEARALERAGIPCARTESVSDLAEVPSVLGKFEQFPVVVKPVDSAGSDGLAICADEEEAHTAIGQLLGRRNMVGTINESVLVQEYLAGPQYYLNTVSADGRHAINEVFLARVEEWQGKPVLRGHHTLCQLSADERELVEYGLRCLDALGVRHGASHMEVRLTAAGPRLIETNFRMMGPLLPSDPYVSALGHSAATLWADAVLGRQAFDDHLARPYEPKNTLGFVQMRPPSTGGALLAMPGLDEIRRLPTFHSFIKLPQLGLEIPDALLTTVTGGGAYFVGPTADVERDMRTTWQLENDGLLYVTTGSVASR</sequence>
<dbReference type="SUPFAM" id="SSF56059">
    <property type="entry name" value="Glutathione synthetase ATP-binding domain-like"/>
    <property type="match status" value="1"/>
</dbReference>
<accession>A0A5N8X9G7</accession>
<protein>
    <submittedName>
        <fullName evidence="6">ATP-grasp domain-containing protein</fullName>
    </submittedName>
</protein>
<dbReference type="PANTHER" id="PTHR43585:SF2">
    <property type="entry name" value="ATP-GRASP ENZYME FSQD"/>
    <property type="match status" value="1"/>
</dbReference>
<dbReference type="GO" id="GO:0005524">
    <property type="term" value="F:ATP binding"/>
    <property type="evidence" value="ECO:0007669"/>
    <property type="project" value="UniProtKB-UniRule"/>
</dbReference>
<evidence type="ECO:0000259" key="5">
    <source>
        <dbReference type="PROSITE" id="PS50975"/>
    </source>
</evidence>
<dbReference type="Gene3D" id="3.30.470.20">
    <property type="entry name" value="ATP-grasp fold, B domain"/>
    <property type="match status" value="1"/>
</dbReference>
<dbReference type="GO" id="GO:0046872">
    <property type="term" value="F:metal ion binding"/>
    <property type="evidence" value="ECO:0007669"/>
    <property type="project" value="InterPro"/>
</dbReference>
<evidence type="ECO:0000256" key="4">
    <source>
        <dbReference type="PROSITE-ProRule" id="PRU00409"/>
    </source>
</evidence>
<dbReference type="EMBL" id="VJZC01000003">
    <property type="protein sequence ID" value="MPY55826.1"/>
    <property type="molecule type" value="Genomic_DNA"/>
</dbReference>
<keyword evidence="1" id="KW-0436">Ligase</keyword>
<dbReference type="GO" id="GO:0016874">
    <property type="term" value="F:ligase activity"/>
    <property type="evidence" value="ECO:0007669"/>
    <property type="project" value="UniProtKB-KW"/>
</dbReference>
<dbReference type="PANTHER" id="PTHR43585">
    <property type="entry name" value="FUMIPYRROLE BIOSYNTHESIS PROTEIN C"/>
    <property type="match status" value="1"/>
</dbReference>
<dbReference type="Pfam" id="PF13535">
    <property type="entry name" value="ATP-grasp_4"/>
    <property type="match status" value="1"/>
</dbReference>
<dbReference type="AlphaFoldDB" id="A0A5N8X9G7"/>
<evidence type="ECO:0000256" key="2">
    <source>
        <dbReference type="ARBA" id="ARBA00022741"/>
    </source>
</evidence>
<dbReference type="PROSITE" id="PS50975">
    <property type="entry name" value="ATP_GRASP"/>
    <property type="match status" value="1"/>
</dbReference>
<evidence type="ECO:0000256" key="1">
    <source>
        <dbReference type="ARBA" id="ARBA00022598"/>
    </source>
</evidence>